<reference evidence="1 2" key="1">
    <citation type="journal article" date="2017" name="PLoS ONE">
        <title>Development of a real-time PCR for detection of Staphylococcus pseudintermedius using a novel automated comparison of whole-genome sequences.</title>
        <authorList>
            <person name="Verstappen K.M."/>
            <person name="Huijbregts L."/>
            <person name="Spaninks M."/>
            <person name="Wagenaar J.A."/>
            <person name="Fluit A.C."/>
            <person name="Duim B."/>
        </authorList>
    </citation>
    <scope>NUCLEOTIDE SEQUENCE [LARGE SCALE GENOMIC DNA]</scope>
    <source>
        <strain evidence="1 2">215070706401-1</strain>
    </source>
</reference>
<dbReference type="Pfam" id="PF26317">
    <property type="entry name" value="CntK_N"/>
    <property type="match status" value="1"/>
</dbReference>
<dbReference type="Proteomes" id="UP000218335">
    <property type="component" value="Unassembled WGS sequence"/>
</dbReference>
<dbReference type="InterPro" id="IPR058944">
    <property type="entry name" value="CntK-like"/>
</dbReference>
<dbReference type="AlphaFoldDB" id="A0A2A4H0R0"/>
<organism evidence="1 2">
    <name type="scientific">Staphylococcus delphini</name>
    <dbReference type="NCBI Taxonomy" id="53344"/>
    <lineage>
        <taxon>Bacteria</taxon>
        <taxon>Bacillati</taxon>
        <taxon>Bacillota</taxon>
        <taxon>Bacilli</taxon>
        <taxon>Bacillales</taxon>
        <taxon>Staphylococcaceae</taxon>
        <taxon>Staphylococcus</taxon>
        <taxon>Staphylococcus intermedius group</taxon>
    </lineage>
</organism>
<evidence type="ECO:0000313" key="1">
    <source>
        <dbReference type="EMBL" id="PCF56919.1"/>
    </source>
</evidence>
<dbReference type="InterPro" id="IPR058945">
    <property type="entry name" value="CntK"/>
</dbReference>
<name>A0A2A4H0R0_9STAP</name>
<comment type="caution">
    <text evidence="1">The sequence shown here is derived from an EMBL/GenBank/DDBJ whole genome shotgun (WGS) entry which is preliminary data.</text>
</comment>
<dbReference type="Gene3D" id="3.10.310.10">
    <property type="entry name" value="Diaminopimelate Epimerase, Chain A, domain 1"/>
    <property type="match status" value="2"/>
</dbReference>
<protein>
    <submittedName>
        <fullName evidence="1">Diaminopimelate epimerase</fullName>
    </submittedName>
</protein>
<sequence>MEIVHFSKFNPSGNMTVLVDSQHDPADYARIAQQLMQTSHVGCEQVGFIVNSEGDIPHQLVMSGQEFCGNGTLSFIHYLKDRKLLSASSFHLKVSGLDEPVACAVDEERHLYETTLPEPLAIKAQHYVIDDVLFEGLEIQYDTYQHFVCPITVWSDKLATSIEAFVRTQSWPEHLTAVGMMLYDTLHQRLYPLIYVPQIDSIIWEQSCGSGTGSVGIYEAYRHQLDHVEKEIAQPGGALSVIVDRKETGYTIAIKGQVSTVATGLAYIE</sequence>
<evidence type="ECO:0000313" key="2">
    <source>
        <dbReference type="Proteomes" id="UP000218335"/>
    </source>
</evidence>
<accession>A0A2A4H0R0</accession>
<gene>
    <name evidence="1" type="ORF">B5C08_02465</name>
</gene>
<dbReference type="SUPFAM" id="SSF54506">
    <property type="entry name" value="Diaminopimelate epimerase-like"/>
    <property type="match status" value="1"/>
</dbReference>
<dbReference type="NCBIfam" id="NF033599">
    <property type="entry name" value="His_racem_CntK"/>
    <property type="match status" value="1"/>
</dbReference>
<proteinExistence type="predicted"/>
<dbReference type="EMBL" id="MWUU01000002">
    <property type="protein sequence ID" value="PCF56919.1"/>
    <property type="molecule type" value="Genomic_DNA"/>
</dbReference>